<dbReference type="EMBL" id="JACORT010000003">
    <property type="protein sequence ID" value="MBC5783060.1"/>
    <property type="molecule type" value="Genomic_DNA"/>
</dbReference>
<feature type="transmembrane region" description="Helical" evidence="1">
    <location>
        <begin position="107"/>
        <end position="126"/>
    </location>
</feature>
<feature type="transmembrane region" description="Helical" evidence="1">
    <location>
        <begin position="81"/>
        <end position="101"/>
    </location>
</feature>
<name>A0A923MPZ0_9BURK</name>
<organism evidence="2 3">
    <name type="scientific">Ramlibacter cellulosilyticus</name>
    <dbReference type="NCBI Taxonomy" id="2764187"/>
    <lineage>
        <taxon>Bacteria</taxon>
        <taxon>Pseudomonadati</taxon>
        <taxon>Pseudomonadota</taxon>
        <taxon>Betaproteobacteria</taxon>
        <taxon>Burkholderiales</taxon>
        <taxon>Comamonadaceae</taxon>
        <taxon>Ramlibacter</taxon>
    </lineage>
</organism>
<feature type="transmembrane region" description="Helical" evidence="1">
    <location>
        <begin position="323"/>
        <end position="342"/>
    </location>
</feature>
<dbReference type="RefSeq" id="WP_187075815.1">
    <property type="nucleotide sequence ID" value="NZ_JACORT010000003.1"/>
</dbReference>
<feature type="transmembrane region" description="Helical" evidence="1">
    <location>
        <begin position="48"/>
        <end position="69"/>
    </location>
</feature>
<reference evidence="2" key="1">
    <citation type="submission" date="2020-08" db="EMBL/GenBank/DDBJ databases">
        <title>Ramlibacter sp. USB13 16S ribosomal RNA gene genome sequencing and assembly.</title>
        <authorList>
            <person name="Kang M."/>
        </authorList>
    </citation>
    <scope>NUCLEOTIDE SEQUENCE</scope>
    <source>
        <strain evidence="2">USB13</strain>
    </source>
</reference>
<comment type="caution">
    <text evidence="2">The sequence shown here is derived from an EMBL/GenBank/DDBJ whole genome shotgun (WGS) entry which is preliminary data.</text>
</comment>
<dbReference type="Pfam" id="PF06772">
    <property type="entry name" value="LtrA"/>
    <property type="match status" value="1"/>
</dbReference>
<feature type="transmembrane region" description="Helical" evidence="1">
    <location>
        <begin position="202"/>
        <end position="223"/>
    </location>
</feature>
<keyword evidence="1" id="KW-1133">Transmembrane helix</keyword>
<protein>
    <submittedName>
        <fullName evidence="2">Low temperature requirement protein A</fullName>
    </submittedName>
</protein>
<keyword evidence="3" id="KW-1185">Reference proteome</keyword>
<feature type="transmembrane region" description="Helical" evidence="1">
    <location>
        <begin position="268"/>
        <end position="286"/>
    </location>
</feature>
<feature type="transmembrane region" description="Helical" evidence="1">
    <location>
        <begin position="229"/>
        <end position="247"/>
    </location>
</feature>
<dbReference type="Proteomes" id="UP000608513">
    <property type="component" value="Unassembled WGS sequence"/>
</dbReference>
<dbReference type="AlphaFoldDB" id="A0A923MPZ0"/>
<evidence type="ECO:0000313" key="3">
    <source>
        <dbReference type="Proteomes" id="UP000608513"/>
    </source>
</evidence>
<feature type="transmembrane region" description="Helical" evidence="1">
    <location>
        <begin position="138"/>
        <end position="159"/>
    </location>
</feature>
<dbReference type="PANTHER" id="PTHR36840">
    <property type="entry name" value="BLL5714 PROTEIN"/>
    <property type="match status" value="1"/>
</dbReference>
<feature type="transmembrane region" description="Helical" evidence="1">
    <location>
        <begin position="348"/>
        <end position="365"/>
    </location>
</feature>
<sequence>MKDLRYFDPHRHATWLELFFDLIFVVALRDVGEILSETHDGHIAPQQFLHFVLVFLPVWWIWAGHTIYANRFDTDSRQHRLSTLLMMFLLVVIAAQISEGAHDPGKYTLAVACYCGARLIVAGMYFASRRKHHDRGGIATTVGSVFAIGAAVSLTSVLLPPPWSYVVFYAGILFDMAALVVLNRRLHVVPAHTAHLVERVGLLTIIMLGESVISISAALADIAWNPANVTAAISGFVMVSAIWWIYYDSFHLLEHRKLTTGHSILYSHFFLLVGLAILGSLVRHAILGGLDPGDFRQLAVAGTVLFFLGKQYGYYMEVPELRPYLLSNTAAVFVLNALVLMLPLGPEGMLAGMTATMICYVLLNLRYRHLVRARQVPA</sequence>
<gene>
    <name evidence="2" type="ORF">H8N03_08910</name>
</gene>
<evidence type="ECO:0000313" key="2">
    <source>
        <dbReference type="EMBL" id="MBC5783060.1"/>
    </source>
</evidence>
<feature type="transmembrane region" description="Helical" evidence="1">
    <location>
        <begin position="298"/>
        <end position="316"/>
    </location>
</feature>
<feature type="transmembrane region" description="Helical" evidence="1">
    <location>
        <begin position="165"/>
        <end position="182"/>
    </location>
</feature>
<keyword evidence="1" id="KW-0812">Transmembrane</keyword>
<evidence type="ECO:0000256" key="1">
    <source>
        <dbReference type="SAM" id="Phobius"/>
    </source>
</evidence>
<dbReference type="PANTHER" id="PTHR36840:SF1">
    <property type="entry name" value="BLL5714 PROTEIN"/>
    <property type="match status" value="1"/>
</dbReference>
<proteinExistence type="predicted"/>
<keyword evidence="1" id="KW-0472">Membrane</keyword>
<dbReference type="InterPro" id="IPR010640">
    <property type="entry name" value="Low_temperature_requirement_A"/>
</dbReference>
<accession>A0A923MPZ0</accession>
<feature type="transmembrane region" description="Helical" evidence="1">
    <location>
        <begin position="12"/>
        <end position="28"/>
    </location>
</feature>